<comment type="caution">
    <text evidence="2">The sequence shown here is derived from an EMBL/GenBank/DDBJ whole genome shotgun (WGS) entry which is preliminary data.</text>
</comment>
<dbReference type="EMBL" id="JAURVH010001514">
    <property type="protein sequence ID" value="KAK5933923.1"/>
    <property type="molecule type" value="Genomic_DNA"/>
</dbReference>
<sequence length="85" mass="8675">MIIIVDLLLMLIDLTYSILSAIVQTVLRPRLKCIDGELCLITGSGGRAGAAVRPGVCQRGGAPGAVGLQRGGQRADRQTGTGAGS</sequence>
<dbReference type="Proteomes" id="UP001331515">
    <property type="component" value="Unassembled WGS sequence"/>
</dbReference>
<gene>
    <name evidence="2" type="ORF">CgunFtcFv8_014368</name>
</gene>
<keyword evidence="1" id="KW-0732">Signal</keyword>
<evidence type="ECO:0000256" key="1">
    <source>
        <dbReference type="SAM" id="SignalP"/>
    </source>
</evidence>
<evidence type="ECO:0000313" key="3">
    <source>
        <dbReference type="Proteomes" id="UP001331515"/>
    </source>
</evidence>
<proteinExistence type="predicted"/>
<protein>
    <submittedName>
        <fullName evidence="2">Uncharacterized protein</fullName>
    </submittedName>
</protein>
<keyword evidence="3" id="KW-1185">Reference proteome</keyword>
<dbReference type="AlphaFoldDB" id="A0AAN8HZV7"/>
<reference evidence="2 3" key="1">
    <citation type="journal article" date="2023" name="Mol. Biol. Evol.">
        <title>Genomics of Secondarily Temperate Adaptation in the Only Non-Antarctic Icefish.</title>
        <authorList>
            <person name="Rivera-Colon A.G."/>
            <person name="Rayamajhi N."/>
            <person name="Minhas B.F."/>
            <person name="Madrigal G."/>
            <person name="Bilyk K.T."/>
            <person name="Yoon V."/>
            <person name="Hune M."/>
            <person name="Gregory S."/>
            <person name="Cheng C.H.C."/>
            <person name="Catchen J.M."/>
        </authorList>
    </citation>
    <scope>NUCLEOTIDE SEQUENCE [LARGE SCALE GENOMIC DNA]</scope>
    <source>
        <tissue evidence="2">White muscle</tissue>
    </source>
</reference>
<feature type="chain" id="PRO_5043040887" evidence="1">
    <location>
        <begin position="18"/>
        <end position="85"/>
    </location>
</feature>
<feature type="signal peptide" evidence="1">
    <location>
        <begin position="1"/>
        <end position="17"/>
    </location>
</feature>
<organism evidence="2 3">
    <name type="scientific">Champsocephalus gunnari</name>
    <name type="common">Mackerel icefish</name>
    <dbReference type="NCBI Taxonomy" id="52237"/>
    <lineage>
        <taxon>Eukaryota</taxon>
        <taxon>Metazoa</taxon>
        <taxon>Chordata</taxon>
        <taxon>Craniata</taxon>
        <taxon>Vertebrata</taxon>
        <taxon>Euteleostomi</taxon>
        <taxon>Actinopterygii</taxon>
        <taxon>Neopterygii</taxon>
        <taxon>Teleostei</taxon>
        <taxon>Neoteleostei</taxon>
        <taxon>Acanthomorphata</taxon>
        <taxon>Eupercaria</taxon>
        <taxon>Perciformes</taxon>
        <taxon>Notothenioidei</taxon>
        <taxon>Channichthyidae</taxon>
        <taxon>Champsocephalus</taxon>
    </lineage>
</organism>
<name>A0AAN8HZV7_CHAGU</name>
<accession>A0AAN8HZV7</accession>
<evidence type="ECO:0000313" key="2">
    <source>
        <dbReference type="EMBL" id="KAK5933923.1"/>
    </source>
</evidence>